<dbReference type="InterPro" id="IPR013783">
    <property type="entry name" value="Ig-like_fold"/>
</dbReference>
<comment type="caution">
    <text evidence="3">The sequence shown here is derived from an EMBL/GenBank/DDBJ whole genome shotgun (WGS) entry which is preliminary data.</text>
</comment>
<evidence type="ECO:0000313" key="3">
    <source>
        <dbReference type="EMBL" id="HGS87571.1"/>
    </source>
</evidence>
<evidence type="ECO:0000259" key="2">
    <source>
        <dbReference type="PROSITE" id="PS51782"/>
    </source>
</evidence>
<organism evidence="3">
    <name type="scientific">Bellilinea caldifistulae</name>
    <dbReference type="NCBI Taxonomy" id="360411"/>
    <lineage>
        <taxon>Bacteria</taxon>
        <taxon>Bacillati</taxon>
        <taxon>Chloroflexota</taxon>
        <taxon>Anaerolineae</taxon>
        <taxon>Anaerolineales</taxon>
        <taxon>Anaerolineaceae</taxon>
        <taxon>Bellilinea</taxon>
    </lineage>
</organism>
<proteinExistence type="predicted"/>
<name>A0A7C4Q213_9CHLR</name>
<dbReference type="AlphaFoldDB" id="A0A7C4Q213"/>
<dbReference type="PROSITE" id="PS51257">
    <property type="entry name" value="PROKAR_LIPOPROTEIN"/>
    <property type="match status" value="1"/>
</dbReference>
<feature type="region of interest" description="Disordered" evidence="1">
    <location>
        <begin position="26"/>
        <end position="48"/>
    </location>
</feature>
<dbReference type="InterPro" id="IPR018392">
    <property type="entry name" value="LysM"/>
</dbReference>
<protein>
    <recommendedName>
        <fullName evidence="2">LysM domain-containing protein</fullName>
    </recommendedName>
</protein>
<evidence type="ECO:0000256" key="1">
    <source>
        <dbReference type="SAM" id="MobiDB-lite"/>
    </source>
</evidence>
<accession>A0A7C4Q213</accession>
<dbReference type="EMBL" id="DSXR01000081">
    <property type="protein sequence ID" value="HGS87571.1"/>
    <property type="molecule type" value="Genomic_DNA"/>
</dbReference>
<dbReference type="PROSITE" id="PS51782">
    <property type="entry name" value="LYSM"/>
    <property type="match status" value="1"/>
</dbReference>
<dbReference type="Gene3D" id="2.60.40.10">
    <property type="entry name" value="Immunoglobulins"/>
    <property type="match status" value="1"/>
</dbReference>
<dbReference type="CDD" id="cd00118">
    <property type="entry name" value="LysM"/>
    <property type="match status" value="1"/>
</dbReference>
<feature type="domain" description="LysM" evidence="2">
    <location>
        <begin position="154"/>
        <end position="200"/>
    </location>
</feature>
<sequence length="802" mass="86777">MNSKIPHIVLIFLVLLGGCNLPQPVQPTSTTSTSPVSQTLPSLTENPATPQEVIDLRMASILSPLNGETYPLLAALPVVTVVVSNSPVITQELLVNGEVAVTQRGEEVSPQLDWAAISPGTKQLQVRAQTEDGQVFFSETVEVVISPQPVGFDLLHTTAAGETLNSLAAQFGRAPSEILASNPGLSAAPDDPLPADLLLRIPFRPILPPGFLTETAAENPAPSSVPALPPFSPAKPPWVDLKSPPIFEKVYYYLSLNGGPWNRVPREGQFLTPSTGYFNLEEALKGVVAAPSQGTLRVEVDTWGWSGGALIYIGRFERILTAQAGGEPWVILPGELKICDLSAPTCRQGLGEFREAASDFDAVTRELQWVPPSGASGGIWQVSRFPYGEVCTPQPGGVFQSGSVSVNSSSNIIFEVSFPAPGSDLYSIPIPQPGGGVNYLPSTSFPQTYYVRVLPVFNENVKCVPSNTVTMTLGGERPEITVQTPTPQPAAPVPPELFDVQIVDFNPIQFPDYQYQYCVQIVENPFFEKKAEVVDSWLSGPYVVAGQIMMLKDIPPGSILCPQPYVYQEPSFLEKAGQFLKDALNTISQVYEVLKGLAVKLLVKAIPYCYAGEFIEAYKSEIDAVCNTAAEVIVQAAMTYVGLPPSIPNYEQLKDTAKGKITELAVQQLEEQTGLPCIEICEDFIRDRVDEVWAAGEGLLSSQQQGCVGAQEAHSRGFEPLCLPGIVKTAPVPESLYLPATVQVRVTRRADVPDSALPNGLLFNTTCRLNISTPYAKNDAYTGQSIFVGKDYYTNQLVYWQG</sequence>
<feature type="compositionally biased region" description="Low complexity" evidence="1">
    <location>
        <begin position="26"/>
        <end position="44"/>
    </location>
</feature>
<gene>
    <name evidence="3" type="ORF">ENT17_08115</name>
</gene>
<reference evidence="3" key="1">
    <citation type="journal article" date="2020" name="mSystems">
        <title>Genome- and Community-Level Interaction Insights into Carbon Utilization and Element Cycling Functions of Hydrothermarchaeota in Hydrothermal Sediment.</title>
        <authorList>
            <person name="Zhou Z."/>
            <person name="Liu Y."/>
            <person name="Xu W."/>
            <person name="Pan J."/>
            <person name="Luo Z.H."/>
            <person name="Li M."/>
        </authorList>
    </citation>
    <scope>NUCLEOTIDE SEQUENCE [LARGE SCALE GENOMIC DNA]</scope>
    <source>
        <strain evidence="3">SpSt-556</strain>
    </source>
</reference>